<keyword evidence="4" id="KW-0238">DNA-binding</keyword>
<dbReference type="AlphaFoldDB" id="A0A3S4GE88"/>
<evidence type="ECO:0000313" key="8">
    <source>
        <dbReference type="EMBL" id="VEA72450.1"/>
    </source>
</evidence>
<dbReference type="PANTHER" id="PTHR33164">
    <property type="entry name" value="TRANSCRIPTIONAL REGULATOR, MARR FAMILY"/>
    <property type="match status" value="1"/>
</dbReference>
<dbReference type="GO" id="GO:0006950">
    <property type="term" value="P:response to stress"/>
    <property type="evidence" value="ECO:0007669"/>
    <property type="project" value="TreeGrafter"/>
</dbReference>
<evidence type="ECO:0000256" key="5">
    <source>
        <dbReference type="ARBA" id="ARBA00023163"/>
    </source>
</evidence>
<dbReference type="PANTHER" id="PTHR33164:SF5">
    <property type="entry name" value="ORGANIC HYDROPEROXIDE RESISTANCE TRANSCRIPTIONAL REGULATOR"/>
    <property type="match status" value="1"/>
</dbReference>
<comment type="subcellular location">
    <subcellularLocation>
        <location evidence="1">Cytoplasm</location>
    </subcellularLocation>
</comment>
<dbReference type="InterPro" id="IPR000835">
    <property type="entry name" value="HTH_MarR-typ"/>
</dbReference>
<dbReference type="EMBL" id="LR134155">
    <property type="protein sequence ID" value="VEA72450.1"/>
    <property type="molecule type" value="Genomic_DNA"/>
</dbReference>
<dbReference type="SMART" id="SM00347">
    <property type="entry name" value="HTH_MARR"/>
    <property type="match status" value="1"/>
</dbReference>
<dbReference type="CDD" id="cd00090">
    <property type="entry name" value="HTH_ARSR"/>
    <property type="match status" value="1"/>
</dbReference>
<dbReference type="Proteomes" id="UP000271603">
    <property type="component" value="Chromosome"/>
</dbReference>
<evidence type="ECO:0000256" key="4">
    <source>
        <dbReference type="ARBA" id="ARBA00023125"/>
    </source>
</evidence>
<dbReference type="EMBL" id="JADULK010000001">
    <property type="protein sequence ID" value="MBH1928200.1"/>
    <property type="molecule type" value="Genomic_DNA"/>
</dbReference>
<reference evidence="8 10" key="1">
    <citation type="submission" date="2018-12" db="EMBL/GenBank/DDBJ databases">
        <authorList>
            <consortium name="Pathogen Informatics"/>
        </authorList>
    </citation>
    <scope>NUCLEOTIDE SEQUENCE [LARGE SCALE GENOMIC DNA]</scope>
    <source>
        <strain evidence="9 11">NCTC12971</strain>
        <strain evidence="8 10">NCTC9419</strain>
    </source>
</reference>
<keyword evidence="2" id="KW-0963">Cytoplasm</keyword>
<proteinExistence type="predicted"/>
<dbReference type="RefSeq" id="WP_054305968.1">
    <property type="nucleotide sequence ID" value="NZ_CAMIPJ010000003.1"/>
</dbReference>
<dbReference type="InterPro" id="IPR055166">
    <property type="entry name" value="Transc_reg_Sar_Rot_HTH"/>
</dbReference>
<feature type="domain" description="HTH marR-type" evidence="6">
    <location>
        <begin position="10"/>
        <end position="140"/>
    </location>
</feature>
<protein>
    <submittedName>
        <fullName evidence="7">MarR family transcriptional regulator</fullName>
    </submittedName>
    <submittedName>
        <fullName evidence="8">Organic hydroperoxide resistance transcriptional regulator</fullName>
    </submittedName>
</protein>
<name>A0A3S4GE88_SERRU</name>
<dbReference type="SUPFAM" id="SSF46785">
    <property type="entry name" value="Winged helix' DNA-binding domain"/>
    <property type="match status" value="1"/>
</dbReference>
<dbReference type="InterPro" id="IPR039422">
    <property type="entry name" value="MarR/SlyA-like"/>
</dbReference>
<keyword evidence="12" id="KW-1185">Reference proteome</keyword>
<dbReference type="PRINTS" id="PR00598">
    <property type="entry name" value="HTHMARR"/>
</dbReference>
<evidence type="ECO:0000259" key="6">
    <source>
        <dbReference type="PROSITE" id="PS50995"/>
    </source>
</evidence>
<reference evidence="7 12" key="2">
    <citation type="submission" date="2020-11" db="EMBL/GenBank/DDBJ databases">
        <title>Enhanced detection system for hospital associated transmission using whole genome sequencing surveillance.</title>
        <authorList>
            <person name="Harrison L.H."/>
            <person name="Van Tyne D."/>
            <person name="Marsh J.W."/>
            <person name="Griffith M.P."/>
            <person name="Snyder D.J."/>
            <person name="Cooper V.S."/>
            <person name="Mustapha M."/>
        </authorList>
    </citation>
    <scope>NUCLEOTIDE SEQUENCE [LARGE SCALE GENOMIC DNA]</scope>
    <source>
        <strain evidence="7 12">SER00230</strain>
    </source>
</reference>
<dbReference type="STRING" id="61652.AXX16_3832"/>
<accession>A0A3S4GE88</accession>
<dbReference type="Gene3D" id="1.10.10.10">
    <property type="entry name" value="Winged helix-like DNA-binding domain superfamily/Winged helix DNA-binding domain"/>
    <property type="match status" value="1"/>
</dbReference>
<sequence length="145" mass="16452">MGDQSPITLDKLMCFAVYSTNLALNRVYQPLLDEMGLTYPQYLVLILLLEQDGLTVGEISERLFIDASTTTPLLKRLESHGYVMRVRSSEDQRQVHVRVTPQARQLREGIDSLYPQLLCSAGLDETRLRGLKQELEAVRSALTTR</sequence>
<evidence type="ECO:0000313" key="9">
    <source>
        <dbReference type="EMBL" id="VTP61034.1"/>
    </source>
</evidence>
<evidence type="ECO:0000313" key="11">
    <source>
        <dbReference type="Proteomes" id="UP000307968"/>
    </source>
</evidence>
<dbReference type="EMBL" id="LR590463">
    <property type="protein sequence ID" value="VTP61034.1"/>
    <property type="molecule type" value="Genomic_DNA"/>
</dbReference>
<dbReference type="InterPro" id="IPR036388">
    <property type="entry name" value="WH-like_DNA-bd_sf"/>
</dbReference>
<dbReference type="GO" id="GO:0003700">
    <property type="term" value="F:DNA-binding transcription factor activity"/>
    <property type="evidence" value="ECO:0007669"/>
    <property type="project" value="InterPro"/>
</dbReference>
<evidence type="ECO:0000256" key="1">
    <source>
        <dbReference type="ARBA" id="ARBA00004496"/>
    </source>
</evidence>
<dbReference type="GO" id="GO:0005737">
    <property type="term" value="C:cytoplasm"/>
    <property type="evidence" value="ECO:0007669"/>
    <property type="project" value="UniProtKB-SubCell"/>
</dbReference>
<evidence type="ECO:0000256" key="2">
    <source>
        <dbReference type="ARBA" id="ARBA00022490"/>
    </source>
</evidence>
<organism evidence="8 10">
    <name type="scientific">Serratia rubidaea</name>
    <name type="common">Serratia marinorubra</name>
    <dbReference type="NCBI Taxonomy" id="61652"/>
    <lineage>
        <taxon>Bacteria</taxon>
        <taxon>Pseudomonadati</taxon>
        <taxon>Pseudomonadota</taxon>
        <taxon>Gammaproteobacteria</taxon>
        <taxon>Enterobacterales</taxon>
        <taxon>Yersiniaceae</taxon>
        <taxon>Serratia</taxon>
    </lineage>
</organism>
<gene>
    <name evidence="8" type="primary">ohrR_2</name>
    <name evidence="7" type="ORF">I5U13_00795</name>
    <name evidence="9" type="ORF">NCTC12971_01542</name>
    <name evidence="8" type="ORF">NCTC9419_04064</name>
</gene>
<dbReference type="PROSITE" id="PS50995">
    <property type="entry name" value="HTH_MARR_2"/>
    <property type="match status" value="1"/>
</dbReference>
<dbReference type="InterPro" id="IPR011991">
    <property type="entry name" value="ArsR-like_HTH"/>
</dbReference>
<dbReference type="GO" id="GO:0003677">
    <property type="term" value="F:DNA binding"/>
    <property type="evidence" value="ECO:0007669"/>
    <property type="project" value="UniProtKB-KW"/>
</dbReference>
<dbReference type="GeneID" id="61764774"/>
<dbReference type="InterPro" id="IPR036390">
    <property type="entry name" value="WH_DNA-bd_sf"/>
</dbReference>
<evidence type="ECO:0000313" key="10">
    <source>
        <dbReference type="Proteomes" id="UP000271603"/>
    </source>
</evidence>
<evidence type="ECO:0000256" key="3">
    <source>
        <dbReference type="ARBA" id="ARBA00023015"/>
    </source>
</evidence>
<dbReference type="Pfam" id="PF22381">
    <property type="entry name" value="Staph_reg_Sar_Rot"/>
    <property type="match status" value="1"/>
</dbReference>
<dbReference type="Proteomes" id="UP000307968">
    <property type="component" value="Chromosome"/>
</dbReference>
<evidence type="ECO:0000313" key="7">
    <source>
        <dbReference type="EMBL" id="MBH1928200.1"/>
    </source>
</evidence>
<dbReference type="Proteomes" id="UP000624159">
    <property type="component" value="Unassembled WGS sequence"/>
</dbReference>
<keyword evidence="3" id="KW-0805">Transcription regulation</keyword>
<keyword evidence="5" id="KW-0804">Transcription</keyword>
<dbReference type="FunFam" id="1.10.10.10:FF:000163">
    <property type="entry name" value="MarR family transcriptional regulator"/>
    <property type="match status" value="1"/>
</dbReference>
<evidence type="ECO:0000313" key="12">
    <source>
        <dbReference type="Proteomes" id="UP000624159"/>
    </source>
</evidence>